<proteinExistence type="predicted"/>
<feature type="chain" id="PRO_5042228189" evidence="1">
    <location>
        <begin position="22"/>
        <end position="281"/>
    </location>
</feature>
<feature type="signal peptide" evidence="1">
    <location>
        <begin position="1"/>
        <end position="21"/>
    </location>
</feature>
<evidence type="ECO:0000313" key="2">
    <source>
        <dbReference type="EMBL" id="KAI7737824.1"/>
    </source>
</evidence>
<protein>
    <submittedName>
        <fullName evidence="2">Uncharacterized protein</fullName>
    </submittedName>
</protein>
<dbReference type="AlphaFoldDB" id="A0AAD5CC04"/>
<evidence type="ECO:0000313" key="3">
    <source>
        <dbReference type="Proteomes" id="UP001206925"/>
    </source>
</evidence>
<gene>
    <name evidence="2" type="ORF">M8C21_028760</name>
</gene>
<keyword evidence="3" id="KW-1185">Reference proteome</keyword>
<keyword evidence="1" id="KW-0732">Signal</keyword>
<dbReference type="Proteomes" id="UP001206925">
    <property type="component" value="Unassembled WGS sequence"/>
</dbReference>
<reference evidence="2" key="1">
    <citation type="submission" date="2022-06" db="EMBL/GenBank/DDBJ databases">
        <title>Uncovering the hologenomic basis of an extraordinary plant invasion.</title>
        <authorList>
            <person name="Bieker V.C."/>
            <person name="Martin M.D."/>
            <person name="Gilbert T."/>
            <person name="Hodgins K."/>
            <person name="Battlay P."/>
            <person name="Petersen B."/>
            <person name="Wilson J."/>
        </authorList>
    </citation>
    <scope>NUCLEOTIDE SEQUENCE</scope>
    <source>
        <strain evidence="2">AA19_3_7</strain>
        <tissue evidence="2">Leaf</tissue>
    </source>
</reference>
<organism evidence="2 3">
    <name type="scientific">Ambrosia artemisiifolia</name>
    <name type="common">Common ragweed</name>
    <dbReference type="NCBI Taxonomy" id="4212"/>
    <lineage>
        <taxon>Eukaryota</taxon>
        <taxon>Viridiplantae</taxon>
        <taxon>Streptophyta</taxon>
        <taxon>Embryophyta</taxon>
        <taxon>Tracheophyta</taxon>
        <taxon>Spermatophyta</taxon>
        <taxon>Magnoliopsida</taxon>
        <taxon>eudicotyledons</taxon>
        <taxon>Gunneridae</taxon>
        <taxon>Pentapetalae</taxon>
        <taxon>asterids</taxon>
        <taxon>campanulids</taxon>
        <taxon>Asterales</taxon>
        <taxon>Asteraceae</taxon>
        <taxon>Asteroideae</taxon>
        <taxon>Heliantheae alliance</taxon>
        <taxon>Heliantheae</taxon>
        <taxon>Ambrosia</taxon>
    </lineage>
</organism>
<comment type="caution">
    <text evidence="2">The sequence shown here is derived from an EMBL/GenBank/DDBJ whole genome shotgun (WGS) entry which is preliminary data.</text>
</comment>
<dbReference type="EMBL" id="JAMZMK010008948">
    <property type="protein sequence ID" value="KAI7737824.1"/>
    <property type="molecule type" value="Genomic_DNA"/>
</dbReference>
<name>A0AAD5CC04_AMBAR</name>
<accession>A0AAD5CC04</accession>
<sequence length="281" mass="31189">MFTLLFFATAFVLFSSHPAHLYDASIKLANMISGCGCVANKSTNHIKLHHLFLIDAERGIEKNTTTANSSDSVSIDCESSINFKTMAGFLLGVSRSKMKQSLNQSRHDGGISNEDFDQSNIKGNRAVMICLRCSFNGKHTEASNNKHGFHLLISSTKKFLIVFPSSFPRQTHMNTTKSVVHEISGSLNGNYLYPRTTTADGVFSGSLTIHILLYSQWLHNLLCCRKIAELLPTVVCKVASNVKQIHNLTKRSTSNFNITSKHILLARAIRFQVVHTVNDSK</sequence>
<evidence type="ECO:0000256" key="1">
    <source>
        <dbReference type="SAM" id="SignalP"/>
    </source>
</evidence>